<organism evidence="7 8">
    <name type="scientific">Sulfitobacter albidus</name>
    <dbReference type="NCBI Taxonomy" id="2829501"/>
    <lineage>
        <taxon>Bacteria</taxon>
        <taxon>Pseudomonadati</taxon>
        <taxon>Pseudomonadota</taxon>
        <taxon>Alphaproteobacteria</taxon>
        <taxon>Rhodobacterales</taxon>
        <taxon>Roseobacteraceae</taxon>
        <taxon>Sulfitobacter</taxon>
    </lineage>
</organism>
<name>A0A975PNN6_9RHOB</name>
<accession>A0A975PNN6</accession>
<dbReference type="EMBL" id="CP073581">
    <property type="protein sequence ID" value="QUJ77510.1"/>
    <property type="molecule type" value="Genomic_DNA"/>
</dbReference>
<feature type="transmembrane region" description="Helical" evidence="5">
    <location>
        <begin position="20"/>
        <end position="49"/>
    </location>
</feature>
<comment type="subcellular location">
    <subcellularLocation>
        <location evidence="1">Membrane</location>
        <topology evidence="1">Multi-pass membrane protein</topology>
    </subcellularLocation>
</comment>
<reference evidence="7" key="1">
    <citation type="submission" date="2021-04" db="EMBL/GenBank/DDBJ databases">
        <title>Complete genome sequence for Sulfitobacter sp. strain JK7-1.</title>
        <authorList>
            <person name="Park S.-J."/>
        </authorList>
    </citation>
    <scope>NUCLEOTIDE SEQUENCE</scope>
    <source>
        <strain evidence="7">JK7-1</strain>
    </source>
</reference>
<evidence type="ECO:0000313" key="8">
    <source>
        <dbReference type="Proteomes" id="UP000683291"/>
    </source>
</evidence>
<dbReference type="AlphaFoldDB" id="A0A975PNN6"/>
<feature type="transmembrane region" description="Helical" evidence="5">
    <location>
        <begin position="99"/>
        <end position="120"/>
    </location>
</feature>
<dbReference type="Pfam" id="PF06271">
    <property type="entry name" value="RDD"/>
    <property type="match status" value="1"/>
</dbReference>
<feature type="domain" description="RDD" evidence="6">
    <location>
        <begin position="16"/>
        <end position="132"/>
    </location>
</feature>
<dbReference type="Proteomes" id="UP000683291">
    <property type="component" value="Chromosome 1"/>
</dbReference>
<evidence type="ECO:0000313" key="7">
    <source>
        <dbReference type="EMBL" id="QUJ77510.1"/>
    </source>
</evidence>
<keyword evidence="2 5" id="KW-0812">Transmembrane</keyword>
<evidence type="ECO:0000256" key="4">
    <source>
        <dbReference type="ARBA" id="ARBA00023136"/>
    </source>
</evidence>
<keyword evidence="4 5" id="KW-0472">Membrane</keyword>
<dbReference type="RefSeq" id="WP_212705704.1">
    <property type="nucleotide sequence ID" value="NZ_CP073581.1"/>
</dbReference>
<gene>
    <name evidence="7" type="ORF">KDD17_05840</name>
</gene>
<dbReference type="InterPro" id="IPR010432">
    <property type="entry name" value="RDD"/>
</dbReference>
<evidence type="ECO:0000256" key="1">
    <source>
        <dbReference type="ARBA" id="ARBA00004141"/>
    </source>
</evidence>
<dbReference type="GO" id="GO:0016020">
    <property type="term" value="C:membrane"/>
    <property type="evidence" value="ECO:0007669"/>
    <property type="project" value="UniProtKB-SubCell"/>
</dbReference>
<dbReference type="KEGG" id="sual:KDD17_05840"/>
<evidence type="ECO:0000256" key="3">
    <source>
        <dbReference type="ARBA" id="ARBA00022989"/>
    </source>
</evidence>
<sequence>MLPDPDTQPQFYDGVPLKRFVAWVVDVVLVALLVAVVVPFTAFIGLFFLPVLYAVLSFAYRTVSIARGSATLGMRLMSIELRRHDDRPLDLPHAFFHTLGYALSWAMPLVQLAAVVTMLGSERRQSITDMVLGTVALNRRA</sequence>
<keyword evidence="8" id="KW-1185">Reference proteome</keyword>
<keyword evidence="3 5" id="KW-1133">Transmembrane helix</keyword>
<evidence type="ECO:0000256" key="5">
    <source>
        <dbReference type="SAM" id="Phobius"/>
    </source>
</evidence>
<evidence type="ECO:0000256" key="2">
    <source>
        <dbReference type="ARBA" id="ARBA00022692"/>
    </source>
</evidence>
<proteinExistence type="predicted"/>
<protein>
    <submittedName>
        <fullName evidence="7">RDD family protein</fullName>
    </submittedName>
</protein>
<evidence type="ECO:0000259" key="6">
    <source>
        <dbReference type="Pfam" id="PF06271"/>
    </source>
</evidence>